<feature type="region of interest" description="Disordered" evidence="1">
    <location>
        <begin position="1"/>
        <end position="26"/>
    </location>
</feature>
<organism evidence="3 4">
    <name type="scientific">Strix occidentalis caurina</name>
    <name type="common">northern spotted owl</name>
    <dbReference type="NCBI Taxonomy" id="311401"/>
    <lineage>
        <taxon>Eukaryota</taxon>
        <taxon>Metazoa</taxon>
        <taxon>Chordata</taxon>
        <taxon>Craniata</taxon>
        <taxon>Vertebrata</taxon>
        <taxon>Euteleostomi</taxon>
        <taxon>Archelosauria</taxon>
        <taxon>Archosauria</taxon>
        <taxon>Dinosauria</taxon>
        <taxon>Saurischia</taxon>
        <taxon>Theropoda</taxon>
        <taxon>Coelurosauria</taxon>
        <taxon>Aves</taxon>
        <taxon>Neognathae</taxon>
        <taxon>Neoaves</taxon>
        <taxon>Telluraves</taxon>
        <taxon>Strigiformes</taxon>
        <taxon>Strigidae</taxon>
        <taxon>Strix</taxon>
    </lineage>
</organism>
<dbReference type="Ensembl" id="ENSSOCT00000014893.1">
    <property type="protein sequence ID" value="ENSSOCP00000014515.1"/>
    <property type="gene ID" value="ENSSOCG00000010976.1"/>
</dbReference>
<sequence>AGCQSTTPGPSLTGSSPATPPQACKLHPQPFPEQAVGLLLKMMDGAWCFLLFFLRKKLILSHKYDYTRTLT</sequence>
<feature type="transmembrane region" description="Helical" evidence="2">
    <location>
        <begin position="35"/>
        <end position="54"/>
    </location>
</feature>
<evidence type="ECO:0000313" key="3">
    <source>
        <dbReference type="Ensembl" id="ENSSOCP00000014515.1"/>
    </source>
</evidence>
<keyword evidence="2" id="KW-0812">Transmembrane</keyword>
<proteinExistence type="predicted"/>
<keyword evidence="4" id="KW-1185">Reference proteome</keyword>
<evidence type="ECO:0000256" key="1">
    <source>
        <dbReference type="SAM" id="MobiDB-lite"/>
    </source>
</evidence>
<protein>
    <submittedName>
        <fullName evidence="3">Uncharacterized protein</fullName>
    </submittedName>
</protein>
<reference evidence="3" key="2">
    <citation type="submission" date="2025-09" db="UniProtKB">
        <authorList>
            <consortium name="Ensembl"/>
        </authorList>
    </citation>
    <scope>IDENTIFICATION</scope>
</reference>
<dbReference type="Proteomes" id="UP000694551">
    <property type="component" value="Unplaced"/>
</dbReference>
<keyword evidence="2" id="KW-1133">Transmembrane helix</keyword>
<keyword evidence="2" id="KW-0472">Membrane</keyword>
<feature type="compositionally biased region" description="Low complexity" evidence="1">
    <location>
        <begin position="1"/>
        <end position="17"/>
    </location>
</feature>
<name>A0A8D0FF49_STROC</name>
<evidence type="ECO:0000256" key="2">
    <source>
        <dbReference type="SAM" id="Phobius"/>
    </source>
</evidence>
<dbReference type="AlphaFoldDB" id="A0A8D0FF49"/>
<accession>A0A8D0FF49</accession>
<evidence type="ECO:0000313" key="4">
    <source>
        <dbReference type="Proteomes" id="UP000694551"/>
    </source>
</evidence>
<reference evidence="3" key="1">
    <citation type="submission" date="2025-08" db="UniProtKB">
        <authorList>
            <consortium name="Ensembl"/>
        </authorList>
    </citation>
    <scope>IDENTIFICATION</scope>
</reference>